<accession>A0A2H1L8H2</accession>
<feature type="transmembrane region" description="Helical" evidence="1">
    <location>
        <begin position="183"/>
        <end position="204"/>
    </location>
</feature>
<dbReference type="AlphaFoldDB" id="A0A2H1L8H2"/>
<dbReference type="InterPro" id="IPR003675">
    <property type="entry name" value="Rce1/LyrA-like_dom"/>
</dbReference>
<organism evidence="3 4">
    <name type="scientific">Brevibacterium jeotgali</name>
    <dbReference type="NCBI Taxonomy" id="1262550"/>
    <lineage>
        <taxon>Bacteria</taxon>
        <taxon>Bacillati</taxon>
        <taxon>Actinomycetota</taxon>
        <taxon>Actinomycetes</taxon>
        <taxon>Micrococcales</taxon>
        <taxon>Brevibacteriaceae</taxon>
        <taxon>Brevibacterium</taxon>
    </lineage>
</organism>
<evidence type="ECO:0000313" key="4">
    <source>
        <dbReference type="Proteomes" id="UP000234462"/>
    </source>
</evidence>
<reference evidence="4" key="1">
    <citation type="submission" date="2017-03" db="EMBL/GenBank/DDBJ databases">
        <authorList>
            <person name="Monnet C."/>
        </authorList>
    </citation>
    <scope>NUCLEOTIDE SEQUENCE [LARGE SCALE GENOMIC DNA]</scope>
    <source>
        <strain evidence="4">SJ5-8</strain>
    </source>
</reference>
<dbReference type="GO" id="GO:0006508">
    <property type="term" value="P:proteolysis"/>
    <property type="evidence" value="ECO:0007669"/>
    <property type="project" value="UniProtKB-KW"/>
</dbReference>
<evidence type="ECO:0000259" key="2">
    <source>
        <dbReference type="Pfam" id="PF02517"/>
    </source>
</evidence>
<evidence type="ECO:0000256" key="1">
    <source>
        <dbReference type="SAM" id="Phobius"/>
    </source>
</evidence>
<feature type="transmembrane region" description="Helical" evidence="1">
    <location>
        <begin position="116"/>
        <end position="140"/>
    </location>
</feature>
<feature type="transmembrane region" description="Helical" evidence="1">
    <location>
        <begin position="152"/>
        <end position="171"/>
    </location>
</feature>
<keyword evidence="1" id="KW-0812">Transmembrane</keyword>
<feature type="transmembrane region" description="Helical" evidence="1">
    <location>
        <begin position="267"/>
        <end position="286"/>
    </location>
</feature>
<feature type="domain" description="CAAX prenyl protease 2/Lysostaphin resistance protein A-like" evidence="2">
    <location>
        <begin position="157"/>
        <end position="245"/>
    </location>
</feature>
<sequence length="339" mass="35502">MTSNAPSRALPYHRLAHVRPEAARWWRPIVVVICAAVIAVALFAALLISAVLLSLIPGVPDASPELDDPSNPMDTAMGLGILAVMLPAVLGAHRLLGGRRGAAAGTVHSVAGGFRWSLALTAAAVVIPVFAVVNGALVVFSGAPFSEPPQRGMVLAVLLIVVVAVPLQCAAEEYVFRALPMQVCGTWLRSPLWGILLPVPLFVIGHEYDVWGQIDIAVFAVAMGLLAWKTGGIELPIVVHTANNLTLFLMSPFAPATVAQGAVDPRMLLVSIPVTVLTTVGLWLWVSHREGIGFLTPVRGAGTSSADGDHLGAAVLEQPLDPVLAADARFAVPGQGELR</sequence>
<keyword evidence="1" id="KW-0472">Membrane</keyword>
<protein>
    <submittedName>
        <fullName evidence="3">CAAX protease self-immunity</fullName>
    </submittedName>
</protein>
<feature type="transmembrane region" description="Helical" evidence="1">
    <location>
        <begin position="235"/>
        <end position="255"/>
    </location>
</feature>
<gene>
    <name evidence="3" type="ORF">BJEO58_02283</name>
</gene>
<feature type="transmembrane region" description="Helical" evidence="1">
    <location>
        <begin position="210"/>
        <end position="228"/>
    </location>
</feature>
<keyword evidence="3" id="KW-0645">Protease</keyword>
<dbReference type="GO" id="GO:0004175">
    <property type="term" value="F:endopeptidase activity"/>
    <property type="evidence" value="ECO:0007669"/>
    <property type="project" value="UniProtKB-ARBA"/>
</dbReference>
<name>A0A2H1L8H2_9MICO</name>
<evidence type="ECO:0000313" key="3">
    <source>
        <dbReference type="EMBL" id="SMY12683.1"/>
    </source>
</evidence>
<dbReference type="OrthoDB" id="2680086at2"/>
<dbReference type="GO" id="GO:0080120">
    <property type="term" value="P:CAAX-box protein maturation"/>
    <property type="evidence" value="ECO:0007669"/>
    <property type="project" value="UniProtKB-ARBA"/>
</dbReference>
<feature type="transmembrane region" description="Helical" evidence="1">
    <location>
        <begin position="76"/>
        <end position="96"/>
    </location>
</feature>
<dbReference type="RefSeq" id="WP_101589612.1">
    <property type="nucleotide sequence ID" value="NZ_FXZM01000011.1"/>
</dbReference>
<keyword evidence="4" id="KW-1185">Reference proteome</keyword>
<feature type="transmembrane region" description="Helical" evidence="1">
    <location>
        <begin position="29"/>
        <end position="56"/>
    </location>
</feature>
<dbReference type="Pfam" id="PF02517">
    <property type="entry name" value="Rce1-like"/>
    <property type="match status" value="1"/>
</dbReference>
<proteinExistence type="predicted"/>
<dbReference type="Proteomes" id="UP000234462">
    <property type="component" value="Unassembled WGS sequence"/>
</dbReference>
<keyword evidence="3" id="KW-0378">Hydrolase</keyword>
<dbReference type="EMBL" id="FXZM01000011">
    <property type="protein sequence ID" value="SMY12683.1"/>
    <property type="molecule type" value="Genomic_DNA"/>
</dbReference>
<keyword evidence="1" id="KW-1133">Transmembrane helix</keyword>